<feature type="domain" description="Methyltransferase type 11" evidence="1">
    <location>
        <begin position="39"/>
        <end position="130"/>
    </location>
</feature>
<protein>
    <submittedName>
        <fullName evidence="2">Ubiquinone/menaquinone biosynthesis methylase-like protein</fullName>
    </submittedName>
</protein>
<evidence type="ECO:0000259" key="1">
    <source>
        <dbReference type="Pfam" id="PF08241"/>
    </source>
</evidence>
<name>A0A9W3JZX5_BURCE</name>
<dbReference type="InterPro" id="IPR029063">
    <property type="entry name" value="SAM-dependent_MTases_sf"/>
</dbReference>
<dbReference type="Gene3D" id="3.40.50.150">
    <property type="entry name" value="Vaccinia Virus protein VP39"/>
    <property type="match status" value="1"/>
</dbReference>
<dbReference type="CDD" id="cd02440">
    <property type="entry name" value="AdoMet_MTases"/>
    <property type="match status" value="1"/>
</dbReference>
<keyword evidence="2" id="KW-0830">Ubiquinone</keyword>
<organism evidence="2 3">
    <name type="scientific">Burkholderia cepacia GG4</name>
    <dbReference type="NCBI Taxonomy" id="1009846"/>
    <lineage>
        <taxon>Bacteria</taxon>
        <taxon>Pseudomonadati</taxon>
        <taxon>Pseudomonadota</taxon>
        <taxon>Betaproteobacteria</taxon>
        <taxon>Burkholderiales</taxon>
        <taxon>Burkholderiaceae</taxon>
        <taxon>Burkholderia</taxon>
        <taxon>Burkholderia cepacia complex</taxon>
    </lineage>
</organism>
<dbReference type="PANTHER" id="PTHR43861">
    <property type="entry name" value="TRANS-ACONITATE 2-METHYLTRANSFERASE-RELATED"/>
    <property type="match status" value="1"/>
</dbReference>
<accession>A0A9W3JZX5</accession>
<dbReference type="RefSeq" id="WP_014897145.1">
    <property type="nucleotide sequence ID" value="NC_018513.1"/>
</dbReference>
<dbReference type="SUPFAM" id="SSF53335">
    <property type="entry name" value="S-adenosyl-L-methionine-dependent methyltransferases"/>
    <property type="match status" value="1"/>
</dbReference>
<keyword evidence="2" id="KW-0808">Transferase</keyword>
<dbReference type="Pfam" id="PF08241">
    <property type="entry name" value="Methyltransf_11"/>
    <property type="match status" value="1"/>
</dbReference>
<dbReference type="GO" id="GO:0032259">
    <property type="term" value="P:methylation"/>
    <property type="evidence" value="ECO:0007669"/>
    <property type="project" value="UniProtKB-KW"/>
</dbReference>
<proteinExistence type="predicted"/>
<dbReference type="InterPro" id="IPR013216">
    <property type="entry name" value="Methyltransf_11"/>
</dbReference>
<dbReference type="Proteomes" id="UP000032866">
    <property type="component" value="Chromosome 1"/>
</dbReference>
<dbReference type="GO" id="GO:0008757">
    <property type="term" value="F:S-adenosylmethionine-dependent methyltransferase activity"/>
    <property type="evidence" value="ECO:0007669"/>
    <property type="project" value="InterPro"/>
</dbReference>
<dbReference type="AlphaFoldDB" id="A0A9W3JZX5"/>
<gene>
    <name evidence="2" type="ORF">GEM_1854</name>
</gene>
<evidence type="ECO:0000313" key="3">
    <source>
        <dbReference type="Proteomes" id="UP000032866"/>
    </source>
</evidence>
<reference evidence="2 3" key="1">
    <citation type="journal article" date="2012" name="J. Bacteriol.">
        <title>Complete Genome Sequence of Burkholderia sp. Strain GG4, a Betaproteobacterium That Reduces 3-Oxo-N-Acylhomoserine Lactones and Produces Different N-Acylhomoserine Lactones.</title>
        <authorList>
            <person name="Hong K.W."/>
            <person name="Koh C.L."/>
            <person name="Sam C.K."/>
            <person name="Yin W.F."/>
            <person name="Chan K.G."/>
        </authorList>
    </citation>
    <scope>NUCLEOTIDE SEQUENCE [LARGE SCALE GENOMIC DNA]</scope>
    <source>
        <strain evidence="2 3">GG4</strain>
    </source>
</reference>
<evidence type="ECO:0000313" key="2">
    <source>
        <dbReference type="EMBL" id="AFQ48278.1"/>
    </source>
</evidence>
<sequence>MYLKEIWDLVPSGRPQQYSSAELLHSLRDQFAGRKIKVLDFGCGDGKSIDWFAGSGIAAEWKGLDIEDSPEVRTRIRTDGEFHSYDGVHIPFPDESFDVVFSHQVFEHVRYPERVLREIVRSLKPGGLFIGSVSYLEPLHSYSIFNFTPYGWYTINVENGLMPTMLAGSIDSLGLIGRSLGYQMPSDLWECSPLNKSIIADDSLNDKAKNYKILMNAGHMVFMSVKPAAKE</sequence>
<dbReference type="KEGG" id="bct:GEM_1854"/>
<dbReference type="EMBL" id="CP003774">
    <property type="protein sequence ID" value="AFQ48278.1"/>
    <property type="molecule type" value="Genomic_DNA"/>
</dbReference>
<keyword evidence="2" id="KW-0489">Methyltransferase</keyword>